<evidence type="ECO:0000313" key="3">
    <source>
        <dbReference type="Proteomes" id="UP001162802"/>
    </source>
</evidence>
<organism evidence="2 3">
    <name type="scientific">Novosphingobium mangrovi</name>
    <name type="common">ex Hu et al. 2023</name>
    <dbReference type="NCBI Taxonomy" id="2930094"/>
    <lineage>
        <taxon>Bacteria</taxon>
        <taxon>Pseudomonadati</taxon>
        <taxon>Pseudomonadota</taxon>
        <taxon>Alphaproteobacteria</taxon>
        <taxon>Sphingomonadales</taxon>
        <taxon>Sphingomonadaceae</taxon>
        <taxon>Novosphingobium</taxon>
    </lineage>
</organism>
<accession>A0ABT0AAG0</accession>
<protein>
    <recommendedName>
        <fullName evidence="4">Iron uptake protein</fullName>
    </recommendedName>
</protein>
<dbReference type="RefSeq" id="WP_243798043.1">
    <property type="nucleotide sequence ID" value="NZ_JALHAT010000005.1"/>
</dbReference>
<keyword evidence="1" id="KW-0472">Membrane</keyword>
<keyword evidence="1" id="KW-0812">Transmembrane</keyword>
<feature type="transmembrane region" description="Helical" evidence="1">
    <location>
        <begin position="75"/>
        <end position="95"/>
    </location>
</feature>
<sequence length="96" mass="10203">MTPHLTSRNWAGKTAAGLVLGLALALGVSGLLAALLGVRDSFFSPQGQFTMWIIAPVWCAVLSLCFLFRNGLRAWLWLGVAAAAVWLTLFALGSLS</sequence>
<evidence type="ECO:0000313" key="2">
    <source>
        <dbReference type="EMBL" id="MCJ1960190.1"/>
    </source>
</evidence>
<name>A0ABT0AAG0_9SPHN</name>
<feature type="transmembrane region" description="Helical" evidence="1">
    <location>
        <begin position="49"/>
        <end position="68"/>
    </location>
</feature>
<evidence type="ECO:0000256" key="1">
    <source>
        <dbReference type="SAM" id="Phobius"/>
    </source>
</evidence>
<reference evidence="2" key="1">
    <citation type="submission" date="2022-03" db="EMBL/GenBank/DDBJ databases">
        <title>Identification of a novel bacterium isolated from mangrove sediments.</title>
        <authorList>
            <person name="Pan X."/>
        </authorList>
    </citation>
    <scope>NUCLEOTIDE SEQUENCE</scope>
    <source>
        <strain evidence="2">B2637</strain>
    </source>
</reference>
<dbReference type="EMBL" id="JALHAT010000005">
    <property type="protein sequence ID" value="MCJ1960190.1"/>
    <property type="molecule type" value="Genomic_DNA"/>
</dbReference>
<dbReference type="Proteomes" id="UP001162802">
    <property type="component" value="Unassembled WGS sequence"/>
</dbReference>
<proteinExistence type="predicted"/>
<keyword evidence="3" id="KW-1185">Reference proteome</keyword>
<comment type="caution">
    <text evidence="2">The sequence shown here is derived from an EMBL/GenBank/DDBJ whole genome shotgun (WGS) entry which is preliminary data.</text>
</comment>
<keyword evidence="1" id="KW-1133">Transmembrane helix</keyword>
<gene>
    <name evidence="2" type="ORF">MTR65_05835</name>
</gene>
<evidence type="ECO:0008006" key="4">
    <source>
        <dbReference type="Google" id="ProtNLM"/>
    </source>
</evidence>